<proteinExistence type="inferred from homology"/>
<dbReference type="OrthoDB" id="9806127at2"/>
<dbReference type="KEGG" id="csx:CSING_06285"/>
<keyword evidence="3 10" id="KW-0812">Transmembrane</keyword>
<feature type="transmembrane region" description="Helical" evidence="10">
    <location>
        <begin position="265"/>
        <end position="288"/>
    </location>
</feature>
<keyword evidence="2" id="KW-0997">Cell inner membrane</keyword>
<keyword evidence="7 10" id="KW-1133">Transmembrane helix</keyword>
<feature type="transmembrane region" description="Helical" evidence="10">
    <location>
        <begin position="183"/>
        <end position="200"/>
    </location>
</feature>
<feature type="domain" description="ABC transporter" evidence="11">
    <location>
        <begin position="357"/>
        <end position="595"/>
    </location>
</feature>
<comment type="similarity">
    <text evidence="9">Belongs to the ABC transporter superfamily. Siderophore-Fe(3+) uptake transporter (SIUT) (TC 3.A.1.21) family.</text>
</comment>
<dbReference type="GO" id="GO:0034040">
    <property type="term" value="F:ATPase-coupled lipid transmembrane transporter activity"/>
    <property type="evidence" value="ECO:0007669"/>
    <property type="project" value="TreeGrafter"/>
</dbReference>
<evidence type="ECO:0000313" key="13">
    <source>
        <dbReference type="EMBL" id="AJI78790.1"/>
    </source>
</evidence>
<evidence type="ECO:0000259" key="11">
    <source>
        <dbReference type="PROSITE" id="PS50893"/>
    </source>
</evidence>
<dbReference type="Proteomes" id="UP000031890">
    <property type="component" value="Chromosome"/>
</dbReference>
<name>A0A0B6F2V7_9CORY</name>
<evidence type="ECO:0000256" key="1">
    <source>
        <dbReference type="ARBA" id="ARBA00004429"/>
    </source>
</evidence>
<evidence type="ECO:0000256" key="9">
    <source>
        <dbReference type="ARBA" id="ARBA00023455"/>
    </source>
</evidence>
<feature type="transmembrane region" description="Helical" evidence="10">
    <location>
        <begin position="77"/>
        <end position="99"/>
    </location>
</feature>
<dbReference type="GO" id="GO:0005524">
    <property type="term" value="F:ATP binding"/>
    <property type="evidence" value="ECO:0007669"/>
    <property type="project" value="UniProtKB-KW"/>
</dbReference>
<dbReference type="GO" id="GO:0140359">
    <property type="term" value="F:ABC-type transporter activity"/>
    <property type="evidence" value="ECO:0007669"/>
    <property type="project" value="InterPro"/>
</dbReference>
<feature type="domain" description="ABC transmembrane type-1" evidence="12">
    <location>
        <begin position="36"/>
        <end position="324"/>
    </location>
</feature>
<dbReference type="InterPro" id="IPR011527">
    <property type="entry name" value="ABC1_TM_dom"/>
</dbReference>
<dbReference type="SUPFAM" id="SSF52540">
    <property type="entry name" value="P-loop containing nucleoside triphosphate hydrolases"/>
    <property type="match status" value="1"/>
</dbReference>
<gene>
    <name evidence="13" type="primary">tetB2</name>
    <name evidence="13" type="ORF">CSING_06285</name>
</gene>
<dbReference type="PROSITE" id="PS50893">
    <property type="entry name" value="ABC_TRANSPORTER_2"/>
    <property type="match status" value="1"/>
</dbReference>
<dbReference type="GO" id="GO:0016887">
    <property type="term" value="F:ATP hydrolysis activity"/>
    <property type="evidence" value="ECO:0007669"/>
    <property type="project" value="InterPro"/>
</dbReference>
<keyword evidence="5" id="KW-0067">ATP-binding</keyword>
<comment type="subcellular location">
    <subcellularLocation>
        <location evidence="1">Cell inner membrane</location>
        <topology evidence="1">Multi-pass membrane protein</topology>
    </subcellularLocation>
</comment>
<evidence type="ECO:0000313" key="14">
    <source>
        <dbReference type="Proteomes" id="UP000031890"/>
    </source>
</evidence>
<dbReference type="SUPFAM" id="SSF90123">
    <property type="entry name" value="ABC transporter transmembrane region"/>
    <property type="match status" value="1"/>
</dbReference>
<evidence type="ECO:0000256" key="7">
    <source>
        <dbReference type="ARBA" id="ARBA00022989"/>
    </source>
</evidence>
<dbReference type="PANTHER" id="PTHR24221">
    <property type="entry name" value="ATP-BINDING CASSETTE SUB-FAMILY B"/>
    <property type="match status" value="1"/>
</dbReference>
<dbReference type="InterPro" id="IPR027417">
    <property type="entry name" value="P-loop_NTPase"/>
</dbReference>
<dbReference type="SMART" id="SM00382">
    <property type="entry name" value="AAA"/>
    <property type="match status" value="1"/>
</dbReference>
<keyword evidence="4" id="KW-0547">Nucleotide-binding</keyword>
<feature type="transmembrane region" description="Helical" evidence="10">
    <location>
        <begin position="34"/>
        <end position="57"/>
    </location>
</feature>
<reference evidence="13 14" key="1">
    <citation type="journal article" date="2015" name="Genome Announc.">
        <title>Complete Genome Sequence and Annotation of Corynebacterium singulare DSM 44357, Isolated from a Human Semen Specimen.</title>
        <authorList>
            <person name="Merten M."/>
            <person name="Brinkrolf K."/>
            <person name="Albersmeier A."/>
            <person name="Kutter Y."/>
            <person name="Ruckert C."/>
            <person name="Tauch A."/>
        </authorList>
    </citation>
    <scope>NUCLEOTIDE SEQUENCE [LARGE SCALE GENOMIC DNA]</scope>
    <source>
        <strain evidence="13">IBS B52218</strain>
    </source>
</reference>
<dbReference type="InterPro" id="IPR039421">
    <property type="entry name" value="Type_1_exporter"/>
</dbReference>
<evidence type="ECO:0000256" key="10">
    <source>
        <dbReference type="SAM" id="Phobius"/>
    </source>
</evidence>
<dbReference type="Pfam" id="PF00005">
    <property type="entry name" value="ABC_tran"/>
    <property type="match status" value="1"/>
</dbReference>
<evidence type="ECO:0000256" key="8">
    <source>
        <dbReference type="ARBA" id="ARBA00023136"/>
    </source>
</evidence>
<evidence type="ECO:0000256" key="4">
    <source>
        <dbReference type="ARBA" id="ARBA00022741"/>
    </source>
</evidence>
<dbReference type="Gene3D" id="1.20.1560.10">
    <property type="entry name" value="ABC transporter type 1, transmembrane domain"/>
    <property type="match status" value="1"/>
</dbReference>
<feature type="transmembrane region" description="Helical" evidence="10">
    <location>
        <begin position="160"/>
        <end position="177"/>
    </location>
</feature>
<dbReference type="Gene3D" id="3.40.50.300">
    <property type="entry name" value="P-loop containing nucleotide triphosphate hydrolases"/>
    <property type="match status" value="1"/>
</dbReference>
<evidence type="ECO:0000259" key="12">
    <source>
        <dbReference type="PROSITE" id="PS50929"/>
    </source>
</evidence>
<dbReference type="GO" id="GO:0005886">
    <property type="term" value="C:plasma membrane"/>
    <property type="evidence" value="ECO:0007669"/>
    <property type="project" value="UniProtKB-SubCell"/>
</dbReference>
<dbReference type="HOGENOM" id="CLU_000604_84_9_11"/>
<dbReference type="InterPro" id="IPR036640">
    <property type="entry name" value="ABC1_TM_sf"/>
</dbReference>
<dbReference type="Pfam" id="PF00664">
    <property type="entry name" value="ABC_membrane"/>
    <property type="match status" value="1"/>
</dbReference>
<evidence type="ECO:0000256" key="2">
    <source>
        <dbReference type="ARBA" id="ARBA00022519"/>
    </source>
</evidence>
<dbReference type="EMBL" id="CP010827">
    <property type="protein sequence ID" value="AJI78790.1"/>
    <property type="molecule type" value="Genomic_DNA"/>
</dbReference>
<dbReference type="AlphaFoldDB" id="A0A0B6F2V7"/>
<organism evidence="13 14">
    <name type="scientific">Corynebacterium singulare</name>
    <dbReference type="NCBI Taxonomy" id="161899"/>
    <lineage>
        <taxon>Bacteria</taxon>
        <taxon>Bacillati</taxon>
        <taxon>Actinomycetota</taxon>
        <taxon>Actinomycetes</taxon>
        <taxon>Mycobacteriales</taxon>
        <taxon>Corynebacteriaceae</taxon>
        <taxon>Corynebacterium</taxon>
    </lineage>
</organism>
<keyword evidence="8 10" id="KW-0472">Membrane</keyword>
<evidence type="ECO:0000256" key="5">
    <source>
        <dbReference type="ARBA" id="ARBA00022840"/>
    </source>
</evidence>
<dbReference type="InterPro" id="IPR003593">
    <property type="entry name" value="AAA+_ATPase"/>
</dbReference>
<sequence>MAPDYARTDAVAPASVKETFAYLSALPNALDRRWWAGLLLIQALIVAVYTTQSNLFGRSVDPLTGGEVPLLGTGTRAFVWTVGLALACMLVEMFLRALGNYVVGLKVARASIDLRRRCLDAILRAPVPRVMELGTGNVITRMTKDIDDVVQTITAIGSRVLTTVFVFPITFIGLLLIDVRFALILLLICICTYPFARAVVRAIPDASNAVSVAEARRNAVLLDTVRGLPTLRAFDLERWALARMRRTSWGAVEAEMDRVPWFIRLTGIGQVAFAAWVLLTLGVGAWLASAGVVTPGQASAAVFMVIRAEVMVFNALFFVGELQGAATAVGRAVSLAKLADGRDATAVPADLAALVDVEVDHVSFAYPGGANVLEDLSVTLEAGTTTALVGTSGAGKSTLAALIAGLVEPTAGSIRVGAVETSQVSDTWTAKNVTLLTQDVHLFAGTLREDLSMAAQDATDADLLRALASVGLDPEGTQFARLFPKGLDTAVGAGAEDIPPEVEQQLALARVALSGPKVLILDEATAEAGSDATNALEDAAARITADTTALVVAHRLDQAAAADRILVMDAGRIIEDGTHTELVAADGRYAQLFAAWSGGGH</sequence>
<keyword evidence="2" id="KW-1003">Cell membrane</keyword>
<accession>A0A0B6F2V7</accession>
<dbReference type="PANTHER" id="PTHR24221:SF654">
    <property type="entry name" value="ATP-BINDING CASSETTE SUB-FAMILY B MEMBER 6"/>
    <property type="match status" value="1"/>
</dbReference>
<protein>
    <submittedName>
        <fullName evidence="13">ABC-type multidrug transport system, ATPase and permease component</fullName>
    </submittedName>
</protein>
<keyword evidence="6" id="KW-1278">Translocase</keyword>
<dbReference type="InterPro" id="IPR003439">
    <property type="entry name" value="ABC_transporter-like_ATP-bd"/>
</dbReference>
<dbReference type="PROSITE" id="PS50929">
    <property type="entry name" value="ABC_TM1F"/>
    <property type="match status" value="1"/>
</dbReference>
<evidence type="ECO:0000256" key="6">
    <source>
        <dbReference type="ARBA" id="ARBA00022967"/>
    </source>
</evidence>
<evidence type="ECO:0000256" key="3">
    <source>
        <dbReference type="ARBA" id="ARBA00022692"/>
    </source>
</evidence>
<dbReference type="STRING" id="161899.CSING_06285"/>